<dbReference type="WBParaSite" id="nRc.2.0.1.t01015-RA">
    <property type="protein sequence ID" value="nRc.2.0.1.t01015-RA"/>
    <property type="gene ID" value="nRc.2.0.1.g01015"/>
</dbReference>
<name>A0A915HHC4_ROMCU</name>
<protein>
    <submittedName>
        <fullName evidence="2">Uncharacterized protein</fullName>
    </submittedName>
</protein>
<dbReference type="Proteomes" id="UP000887565">
    <property type="component" value="Unplaced"/>
</dbReference>
<sequence>MKTCKLLSKQDVTSAIPRSFTVKPDIYLSLMQLNFSYAFCRFTGCLSFLKSYETFKLPDVRKNPVWVTHATTKKDSPNDYV</sequence>
<dbReference type="AlphaFoldDB" id="A0A915HHC4"/>
<organism evidence="1 2">
    <name type="scientific">Romanomermis culicivorax</name>
    <name type="common">Nematode worm</name>
    <dbReference type="NCBI Taxonomy" id="13658"/>
    <lineage>
        <taxon>Eukaryota</taxon>
        <taxon>Metazoa</taxon>
        <taxon>Ecdysozoa</taxon>
        <taxon>Nematoda</taxon>
        <taxon>Enoplea</taxon>
        <taxon>Dorylaimia</taxon>
        <taxon>Mermithida</taxon>
        <taxon>Mermithoidea</taxon>
        <taxon>Mermithidae</taxon>
        <taxon>Romanomermis</taxon>
    </lineage>
</organism>
<proteinExistence type="predicted"/>
<accession>A0A915HHC4</accession>
<keyword evidence="1" id="KW-1185">Reference proteome</keyword>
<reference evidence="2" key="1">
    <citation type="submission" date="2022-11" db="UniProtKB">
        <authorList>
            <consortium name="WormBaseParasite"/>
        </authorList>
    </citation>
    <scope>IDENTIFICATION</scope>
</reference>
<evidence type="ECO:0000313" key="1">
    <source>
        <dbReference type="Proteomes" id="UP000887565"/>
    </source>
</evidence>
<evidence type="ECO:0000313" key="2">
    <source>
        <dbReference type="WBParaSite" id="nRc.2.0.1.t01015-RA"/>
    </source>
</evidence>